<keyword evidence="1" id="KW-0175">Coiled coil</keyword>
<dbReference type="AlphaFoldDB" id="A0A4Q7V6H6"/>
<comment type="caution">
    <text evidence="2">The sequence shown here is derived from an EMBL/GenBank/DDBJ whole genome shotgun (WGS) entry which is preliminary data.</text>
</comment>
<evidence type="ECO:0000313" key="2">
    <source>
        <dbReference type="EMBL" id="RZT91147.1"/>
    </source>
</evidence>
<evidence type="ECO:0000313" key="3">
    <source>
        <dbReference type="Proteomes" id="UP000293398"/>
    </source>
</evidence>
<name>A0A4Q7V6H6_9BURK</name>
<feature type="coiled-coil region" evidence="1">
    <location>
        <begin position="9"/>
        <end position="36"/>
    </location>
</feature>
<organism evidence="2 3">
    <name type="scientific">Advenella incenata</name>
    <dbReference type="NCBI Taxonomy" id="267800"/>
    <lineage>
        <taxon>Bacteria</taxon>
        <taxon>Pseudomonadati</taxon>
        <taxon>Pseudomonadota</taxon>
        <taxon>Betaproteobacteria</taxon>
        <taxon>Burkholderiales</taxon>
        <taxon>Alcaligenaceae</taxon>
    </lineage>
</organism>
<dbReference type="EMBL" id="SHKO01000006">
    <property type="protein sequence ID" value="RZT91147.1"/>
    <property type="molecule type" value="Genomic_DNA"/>
</dbReference>
<protein>
    <submittedName>
        <fullName evidence="2">Uncharacterized protein</fullName>
    </submittedName>
</protein>
<dbReference type="RefSeq" id="WP_130305257.1">
    <property type="nucleotide sequence ID" value="NZ_SHKO01000006.1"/>
</dbReference>
<gene>
    <name evidence="2" type="ORF">EV681_4500</name>
</gene>
<reference evidence="2 3" key="1">
    <citation type="submission" date="2019-02" db="EMBL/GenBank/DDBJ databases">
        <title>Genomic Encyclopedia of Type Strains, Phase IV (KMG-IV): sequencing the most valuable type-strain genomes for metagenomic binning, comparative biology and taxonomic classification.</title>
        <authorList>
            <person name="Goeker M."/>
        </authorList>
    </citation>
    <scope>NUCLEOTIDE SEQUENCE [LARGE SCALE GENOMIC DNA]</scope>
    <source>
        <strain evidence="2 3">DSM 23814</strain>
    </source>
</reference>
<accession>A0A4Q7V6H6</accession>
<dbReference type="Proteomes" id="UP000293398">
    <property type="component" value="Unassembled WGS sequence"/>
</dbReference>
<keyword evidence="3" id="KW-1185">Reference proteome</keyword>
<sequence length="88" mass="10267">MNTNETDKIDVLKKRIDNFVADAAKIQAELVKARDEMRVNLELVNSEKCNSQEDEKLRTHIFELDDIIIDFDSLIDNHFDQKIAAIKY</sequence>
<evidence type="ECO:0000256" key="1">
    <source>
        <dbReference type="SAM" id="Coils"/>
    </source>
</evidence>
<proteinExistence type="predicted"/>